<gene>
    <name evidence="1" type="ORF">METZ01_LOCUS201730</name>
</gene>
<protein>
    <submittedName>
        <fullName evidence="1">Uncharacterized protein</fullName>
    </submittedName>
</protein>
<accession>A0A382EDK8</accession>
<organism evidence="1">
    <name type="scientific">marine metagenome</name>
    <dbReference type="NCBI Taxonomy" id="408172"/>
    <lineage>
        <taxon>unclassified sequences</taxon>
        <taxon>metagenomes</taxon>
        <taxon>ecological metagenomes</taxon>
    </lineage>
</organism>
<dbReference type="AlphaFoldDB" id="A0A382EDK8"/>
<name>A0A382EDK8_9ZZZZ</name>
<feature type="non-terminal residue" evidence="1">
    <location>
        <position position="35"/>
    </location>
</feature>
<evidence type="ECO:0000313" key="1">
    <source>
        <dbReference type="EMBL" id="SVB48876.1"/>
    </source>
</evidence>
<sequence length="35" mass="3732">MPANRISDTTPGYEIFPQFAGLYALVASEVTGLSD</sequence>
<dbReference type="EMBL" id="UINC01044019">
    <property type="protein sequence ID" value="SVB48876.1"/>
    <property type="molecule type" value="Genomic_DNA"/>
</dbReference>
<proteinExistence type="predicted"/>
<reference evidence="1" key="1">
    <citation type="submission" date="2018-05" db="EMBL/GenBank/DDBJ databases">
        <authorList>
            <person name="Lanie J.A."/>
            <person name="Ng W.-L."/>
            <person name="Kazmierczak K.M."/>
            <person name="Andrzejewski T.M."/>
            <person name="Davidsen T.M."/>
            <person name="Wayne K.J."/>
            <person name="Tettelin H."/>
            <person name="Glass J.I."/>
            <person name="Rusch D."/>
            <person name="Podicherti R."/>
            <person name="Tsui H.-C.T."/>
            <person name="Winkler M.E."/>
        </authorList>
    </citation>
    <scope>NUCLEOTIDE SEQUENCE</scope>
</reference>